<evidence type="ECO:0000256" key="2">
    <source>
        <dbReference type="SAM" id="Coils"/>
    </source>
</evidence>
<dbReference type="Gene3D" id="2.120.10.30">
    <property type="entry name" value="TolB, C-terminal domain"/>
    <property type="match status" value="1"/>
</dbReference>
<sequence>MSTAQSAVKMEIQAALTCEICENDRKLKWKCIDCGRFMCQRCRDVVHPKWPSAQDHTVVNIKDVGRKQKMTGTEPHKLDFTKLKCSKHAGQNSCLFCNSCGKLVCATCVAKTHKKHDLLEISEGYENRIESIKNEQKTIGKKIKFLIAATKKLEERKTCEQSTYEKVKQEVFNFERVLVEQIKQRTNQIVTELDQSLKTFKELVVKEEREAKRKERTLKEKRDELVQLTETRNAQEVFSFSESLEPTFEVNVKTSLQHIPIFCPGDLSNIEHGRLENSISKDIKLHVVTQFTIDTEAVNDLVSCPDGSFWVYNDTSRQVQKAIPDGDTVKVLPNVKLDMIDMSSFSNGEILASILESSNLVYIQPDKQKVQNSNFSVSPLATLAVHITRDEKVIVGAAEKGGWFPIQGPGQLIIMDQTGRWRKLFEVDNKNRPLFSVPVRVTTSSNSNIAVIDVISNDLLGRIIVLDDGGKVLNIYTGNPEINNEHCPFRPMDIVTSQSDSFVIAESYNYFLHILSSTGILMQCLDTKKVGIEQPKSLSVDYNGHFYIGSEKTKQKAKIFVLENF</sequence>
<dbReference type="InterPro" id="IPR011042">
    <property type="entry name" value="6-blade_b-propeller_TolB-like"/>
</dbReference>
<proteinExistence type="predicted"/>
<dbReference type="InterPro" id="IPR047153">
    <property type="entry name" value="TRIM45/56/19-like"/>
</dbReference>
<protein>
    <recommendedName>
        <fullName evidence="3">B box-type domain-containing protein</fullName>
    </recommendedName>
</protein>
<dbReference type="OrthoDB" id="6062057at2759"/>
<dbReference type="GO" id="GO:0008270">
    <property type="term" value="F:zinc ion binding"/>
    <property type="evidence" value="ECO:0007669"/>
    <property type="project" value="UniProtKB-KW"/>
</dbReference>
<dbReference type="Pfam" id="PF00643">
    <property type="entry name" value="zf-B_box"/>
    <property type="match status" value="1"/>
</dbReference>
<feature type="domain" description="B box-type" evidence="3">
    <location>
        <begin position="13"/>
        <end position="61"/>
    </location>
</feature>
<keyword evidence="1" id="KW-0862">Zinc</keyword>
<dbReference type="GO" id="GO:0061630">
    <property type="term" value="F:ubiquitin protein ligase activity"/>
    <property type="evidence" value="ECO:0007669"/>
    <property type="project" value="TreeGrafter"/>
</dbReference>
<gene>
    <name evidence="4" type="ORF">MGAL_10B085409</name>
</gene>
<comment type="caution">
    <text evidence="4">The sequence shown here is derived from an EMBL/GenBank/DDBJ whole genome shotgun (WGS) entry which is preliminary data.</text>
</comment>
<keyword evidence="5" id="KW-1185">Reference proteome</keyword>
<evidence type="ECO:0000313" key="4">
    <source>
        <dbReference type="EMBL" id="VDI78605.1"/>
    </source>
</evidence>
<dbReference type="Gene3D" id="3.30.160.60">
    <property type="entry name" value="Classic Zinc Finger"/>
    <property type="match status" value="1"/>
</dbReference>
<name>A0A8B6HGQ4_MYTGA</name>
<dbReference type="PANTHER" id="PTHR25462:SF296">
    <property type="entry name" value="MEIOTIC P26, ISOFORM F"/>
    <property type="match status" value="1"/>
</dbReference>
<dbReference type="SMART" id="SM00336">
    <property type="entry name" value="BBOX"/>
    <property type="match status" value="2"/>
</dbReference>
<dbReference type="Gene3D" id="4.10.830.40">
    <property type="match status" value="1"/>
</dbReference>
<dbReference type="GO" id="GO:0005654">
    <property type="term" value="C:nucleoplasm"/>
    <property type="evidence" value="ECO:0007669"/>
    <property type="project" value="TreeGrafter"/>
</dbReference>
<accession>A0A8B6HGQ4</accession>
<dbReference type="SUPFAM" id="SSF57845">
    <property type="entry name" value="B-box zinc-binding domain"/>
    <property type="match status" value="1"/>
</dbReference>
<keyword evidence="1" id="KW-0479">Metal-binding</keyword>
<reference evidence="4" key="1">
    <citation type="submission" date="2018-11" db="EMBL/GenBank/DDBJ databases">
        <authorList>
            <person name="Alioto T."/>
            <person name="Alioto T."/>
        </authorList>
    </citation>
    <scope>NUCLEOTIDE SEQUENCE</scope>
</reference>
<keyword evidence="1" id="KW-0863">Zinc-finger</keyword>
<feature type="coiled-coil region" evidence="2">
    <location>
        <begin position="115"/>
        <end position="170"/>
    </location>
</feature>
<dbReference type="CDD" id="cd19757">
    <property type="entry name" value="Bbox1"/>
    <property type="match status" value="1"/>
</dbReference>
<dbReference type="InterPro" id="IPR000315">
    <property type="entry name" value="Znf_B-box"/>
</dbReference>
<evidence type="ECO:0000259" key="3">
    <source>
        <dbReference type="PROSITE" id="PS50119"/>
    </source>
</evidence>
<evidence type="ECO:0000313" key="5">
    <source>
        <dbReference type="Proteomes" id="UP000596742"/>
    </source>
</evidence>
<evidence type="ECO:0000256" key="1">
    <source>
        <dbReference type="PROSITE-ProRule" id="PRU00024"/>
    </source>
</evidence>
<dbReference type="PANTHER" id="PTHR25462">
    <property type="entry name" value="BONUS, ISOFORM C-RELATED"/>
    <property type="match status" value="1"/>
</dbReference>
<dbReference type="SUPFAM" id="SSF63829">
    <property type="entry name" value="Calcium-dependent phosphotriesterase"/>
    <property type="match status" value="1"/>
</dbReference>
<dbReference type="PROSITE" id="PS50119">
    <property type="entry name" value="ZF_BBOX"/>
    <property type="match status" value="2"/>
</dbReference>
<organism evidence="4 5">
    <name type="scientific">Mytilus galloprovincialis</name>
    <name type="common">Mediterranean mussel</name>
    <dbReference type="NCBI Taxonomy" id="29158"/>
    <lineage>
        <taxon>Eukaryota</taxon>
        <taxon>Metazoa</taxon>
        <taxon>Spiralia</taxon>
        <taxon>Lophotrochozoa</taxon>
        <taxon>Mollusca</taxon>
        <taxon>Bivalvia</taxon>
        <taxon>Autobranchia</taxon>
        <taxon>Pteriomorphia</taxon>
        <taxon>Mytilida</taxon>
        <taxon>Mytiloidea</taxon>
        <taxon>Mytilidae</taxon>
        <taxon>Mytilinae</taxon>
        <taxon>Mytilus</taxon>
    </lineage>
</organism>
<feature type="coiled-coil region" evidence="2">
    <location>
        <begin position="197"/>
        <end position="231"/>
    </location>
</feature>
<dbReference type="AlphaFoldDB" id="A0A8B6HGQ4"/>
<dbReference type="Proteomes" id="UP000596742">
    <property type="component" value="Unassembled WGS sequence"/>
</dbReference>
<feature type="domain" description="B box-type" evidence="3">
    <location>
        <begin position="80"/>
        <end position="121"/>
    </location>
</feature>
<dbReference type="EMBL" id="UYJE01009990">
    <property type="protein sequence ID" value="VDI78605.1"/>
    <property type="molecule type" value="Genomic_DNA"/>
</dbReference>
<keyword evidence="2" id="KW-0175">Coiled coil</keyword>